<reference evidence="1 2" key="2">
    <citation type="submission" date="2018-11" db="EMBL/GenBank/DDBJ databases">
        <authorList>
            <consortium name="Pathogen Informatics"/>
        </authorList>
    </citation>
    <scope>NUCLEOTIDE SEQUENCE [LARGE SCALE GENOMIC DNA]</scope>
</reference>
<proteinExistence type="predicted"/>
<reference evidence="3" key="1">
    <citation type="submission" date="2017-02" db="UniProtKB">
        <authorList>
            <consortium name="WormBaseParasite"/>
        </authorList>
    </citation>
    <scope>IDENTIFICATION</scope>
</reference>
<accession>A0A0R3WTV7</accession>
<dbReference type="EMBL" id="UYWX01003853">
    <property type="protein sequence ID" value="VDM24370.1"/>
    <property type="molecule type" value="Genomic_DNA"/>
</dbReference>
<sequence length="153" mass="16473">MMEDCAIVAIKESPSYNTSRRPTVNGPRGAVAYTMLHRPSSSCAIADNLSLCQGTLSPSESLFSADRVSVTSFNGVNSSTASVAQSRSMQNIHRYLNEDVMPNPMKQLQQLAGTPRTRRSNLYNGESLSPVVLTAHSSGPSLSFIHLPVNSCI</sequence>
<name>A0A0R3WTV7_HYDTA</name>
<evidence type="ECO:0000313" key="2">
    <source>
        <dbReference type="Proteomes" id="UP000274429"/>
    </source>
</evidence>
<dbReference type="Proteomes" id="UP000274429">
    <property type="component" value="Unassembled WGS sequence"/>
</dbReference>
<organism evidence="3">
    <name type="scientific">Hydatigena taeniaeformis</name>
    <name type="common">Feline tapeworm</name>
    <name type="synonym">Taenia taeniaeformis</name>
    <dbReference type="NCBI Taxonomy" id="6205"/>
    <lineage>
        <taxon>Eukaryota</taxon>
        <taxon>Metazoa</taxon>
        <taxon>Spiralia</taxon>
        <taxon>Lophotrochozoa</taxon>
        <taxon>Platyhelminthes</taxon>
        <taxon>Cestoda</taxon>
        <taxon>Eucestoda</taxon>
        <taxon>Cyclophyllidea</taxon>
        <taxon>Taeniidae</taxon>
        <taxon>Hydatigera</taxon>
    </lineage>
</organism>
<keyword evidence="2" id="KW-1185">Reference proteome</keyword>
<dbReference type="AlphaFoldDB" id="A0A0R3WTV7"/>
<evidence type="ECO:0000313" key="3">
    <source>
        <dbReference type="WBParaSite" id="TTAC_0000419701-mRNA-1"/>
    </source>
</evidence>
<gene>
    <name evidence="1" type="ORF">TTAC_LOCUS4182</name>
</gene>
<protein>
    <submittedName>
        <fullName evidence="3">Pecanex-like protein</fullName>
    </submittedName>
</protein>
<dbReference type="WBParaSite" id="TTAC_0000419701-mRNA-1">
    <property type="protein sequence ID" value="TTAC_0000419701-mRNA-1"/>
    <property type="gene ID" value="TTAC_0000419701"/>
</dbReference>
<evidence type="ECO:0000313" key="1">
    <source>
        <dbReference type="EMBL" id="VDM24370.1"/>
    </source>
</evidence>